<evidence type="ECO:0000256" key="3">
    <source>
        <dbReference type="ARBA" id="ARBA00022833"/>
    </source>
</evidence>
<dbReference type="GeneID" id="90038325"/>
<evidence type="ECO:0000259" key="6">
    <source>
        <dbReference type="PROSITE" id="PS50865"/>
    </source>
</evidence>
<protein>
    <recommendedName>
        <fullName evidence="9">Suppressor of anucleate metulae protein B</fullName>
    </recommendedName>
</protein>
<evidence type="ECO:0008006" key="9">
    <source>
        <dbReference type="Google" id="ProtNLM"/>
    </source>
</evidence>
<dbReference type="CDD" id="cd20071">
    <property type="entry name" value="SET_SMYD"/>
    <property type="match status" value="1"/>
</dbReference>
<dbReference type="Pfam" id="PF01753">
    <property type="entry name" value="zf-MYND"/>
    <property type="match status" value="1"/>
</dbReference>
<dbReference type="InterPro" id="IPR046341">
    <property type="entry name" value="SET_dom_sf"/>
</dbReference>
<gene>
    <name evidence="7" type="ORF">BZA70DRAFT_279644</name>
</gene>
<organism evidence="7 8">
    <name type="scientific">Myxozyma melibiosi</name>
    <dbReference type="NCBI Taxonomy" id="54550"/>
    <lineage>
        <taxon>Eukaryota</taxon>
        <taxon>Fungi</taxon>
        <taxon>Dikarya</taxon>
        <taxon>Ascomycota</taxon>
        <taxon>Saccharomycotina</taxon>
        <taxon>Lipomycetes</taxon>
        <taxon>Lipomycetales</taxon>
        <taxon>Lipomycetaceae</taxon>
        <taxon>Myxozyma</taxon>
    </lineage>
</organism>
<evidence type="ECO:0000313" key="7">
    <source>
        <dbReference type="EMBL" id="KAK7204632.1"/>
    </source>
</evidence>
<sequence>MKSEFLAELPSSLAVKDFGSPRGHGIVAETNLPAGRKVLSKHPTVMVPNSDARNTTCARCLQTVSASGPGIAPATVESVFPCEDCGVTFYCSKSCEIIDRKRFHQEECQILQKLTPRIPPTLVVLVMRLLILEGTHADDLFGLKSPLLSHLDKKFETEEYASIALMAKGAKEFSGTKLPLEGVIEIVGKTIINAVTVVNPLFDSVGLMIDGLIAMFNHSCNPNAFFIFEKGKITVRTGRKIAQGEEICVSYIDNTLALPNRLKTLSQRYFFICSCESCLPPTGLDTPDYRNDFVCAKCGSALHPYRSQDVLSPGFYNNYKSCPNCGIVFGNQPRTIEAIDNRISALKLHDSSPIMTTADADKLLAKLALVRDLKVVPLHRSPFTTSIQRLLTFHVSQESLAIALKLIGIEYFYQDPVLWPALEMQAVRLAHMARFSIVLLLVMLDPTSPQSQELASDLPTIDLGVCLWGLLDVMDRLIPRVYGENSQFQAYLKEQKSRFLSFIGDDYQGRFTSQTLEQLRWNAEMDKIRKFSITWWENL</sequence>
<feature type="domain" description="MYND-type" evidence="6">
    <location>
        <begin position="57"/>
        <end position="108"/>
    </location>
</feature>
<dbReference type="PANTHER" id="PTHR12197:SF251">
    <property type="entry name" value="EG:BACR7C10.4 PROTEIN"/>
    <property type="match status" value="1"/>
</dbReference>
<dbReference type="InterPro" id="IPR001214">
    <property type="entry name" value="SET_dom"/>
</dbReference>
<reference evidence="7 8" key="1">
    <citation type="submission" date="2024-03" db="EMBL/GenBank/DDBJ databases">
        <title>Genome-scale model development and genomic sequencing of the oleaginous clade Lipomyces.</title>
        <authorList>
            <consortium name="Lawrence Berkeley National Laboratory"/>
            <person name="Czajka J.J."/>
            <person name="Han Y."/>
            <person name="Kim J."/>
            <person name="Mondo S.J."/>
            <person name="Hofstad B.A."/>
            <person name="Robles A."/>
            <person name="Haridas S."/>
            <person name="Riley R."/>
            <person name="LaButti K."/>
            <person name="Pangilinan J."/>
            <person name="Andreopoulos W."/>
            <person name="Lipzen A."/>
            <person name="Yan J."/>
            <person name="Wang M."/>
            <person name="Ng V."/>
            <person name="Grigoriev I.V."/>
            <person name="Spatafora J.W."/>
            <person name="Magnuson J.K."/>
            <person name="Baker S.E."/>
            <person name="Pomraning K.R."/>
        </authorList>
    </citation>
    <scope>NUCLEOTIDE SEQUENCE [LARGE SCALE GENOMIC DNA]</scope>
    <source>
        <strain evidence="7 8">Phaff 52-87</strain>
    </source>
</reference>
<dbReference type="EMBL" id="JBBJBU010000007">
    <property type="protein sequence ID" value="KAK7204632.1"/>
    <property type="molecule type" value="Genomic_DNA"/>
</dbReference>
<accession>A0ABR1F495</accession>
<dbReference type="Gene3D" id="1.10.220.160">
    <property type="match status" value="1"/>
</dbReference>
<feature type="domain" description="SET" evidence="5">
    <location>
        <begin position="11"/>
        <end position="252"/>
    </location>
</feature>
<dbReference type="RefSeq" id="XP_064767665.1">
    <property type="nucleotide sequence ID" value="XM_064912813.1"/>
</dbReference>
<keyword evidence="1" id="KW-0479">Metal-binding</keyword>
<dbReference type="PROSITE" id="PS50280">
    <property type="entry name" value="SET"/>
    <property type="match status" value="1"/>
</dbReference>
<name>A0ABR1F495_9ASCO</name>
<keyword evidence="2 4" id="KW-0863">Zinc-finger</keyword>
<evidence type="ECO:0000256" key="4">
    <source>
        <dbReference type="PROSITE-ProRule" id="PRU00134"/>
    </source>
</evidence>
<comment type="caution">
    <text evidence="7">The sequence shown here is derived from an EMBL/GenBank/DDBJ whole genome shotgun (WGS) entry which is preliminary data.</text>
</comment>
<dbReference type="PROSITE" id="PS50865">
    <property type="entry name" value="ZF_MYND_2"/>
    <property type="match status" value="1"/>
</dbReference>
<dbReference type="Gene3D" id="2.170.270.10">
    <property type="entry name" value="SET domain"/>
    <property type="match status" value="1"/>
</dbReference>
<dbReference type="PANTHER" id="PTHR12197">
    <property type="entry name" value="HISTONE-LYSINE N-METHYLTRANSFERASE SMYD"/>
    <property type="match status" value="1"/>
</dbReference>
<evidence type="ECO:0000256" key="1">
    <source>
        <dbReference type="ARBA" id="ARBA00022723"/>
    </source>
</evidence>
<evidence type="ECO:0000313" key="8">
    <source>
        <dbReference type="Proteomes" id="UP001498771"/>
    </source>
</evidence>
<dbReference type="SUPFAM" id="SSF144232">
    <property type="entry name" value="HIT/MYND zinc finger-like"/>
    <property type="match status" value="1"/>
</dbReference>
<keyword evidence="3" id="KW-0862">Zinc</keyword>
<evidence type="ECO:0000259" key="5">
    <source>
        <dbReference type="PROSITE" id="PS50280"/>
    </source>
</evidence>
<dbReference type="Proteomes" id="UP001498771">
    <property type="component" value="Unassembled WGS sequence"/>
</dbReference>
<dbReference type="Pfam" id="PF00856">
    <property type="entry name" value="SET"/>
    <property type="match status" value="1"/>
</dbReference>
<dbReference type="InterPro" id="IPR002893">
    <property type="entry name" value="Znf_MYND"/>
</dbReference>
<evidence type="ECO:0000256" key="2">
    <source>
        <dbReference type="ARBA" id="ARBA00022771"/>
    </source>
</evidence>
<dbReference type="Gene3D" id="6.10.140.2220">
    <property type="match status" value="1"/>
</dbReference>
<dbReference type="SMART" id="SM00317">
    <property type="entry name" value="SET"/>
    <property type="match status" value="1"/>
</dbReference>
<dbReference type="SUPFAM" id="SSF82199">
    <property type="entry name" value="SET domain"/>
    <property type="match status" value="1"/>
</dbReference>
<dbReference type="InterPro" id="IPR050869">
    <property type="entry name" value="H3K4_H4K5_MeTrfase"/>
</dbReference>
<proteinExistence type="predicted"/>
<keyword evidence="8" id="KW-1185">Reference proteome</keyword>